<dbReference type="AlphaFoldDB" id="A0AA38FS40"/>
<reference evidence="2 3" key="1">
    <citation type="journal article" date="2021" name="Nat. Plants">
        <title>The Taxus genome provides insights into paclitaxel biosynthesis.</title>
        <authorList>
            <person name="Xiong X."/>
            <person name="Gou J."/>
            <person name="Liao Q."/>
            <person name="Li Y."/>
            <person name="Zhou Q."/>
            <person name="Bi G."/>
            <person name="Li C."/>
            <person name="Du R."/>
            <person name="Wang X."/>
            <person name="Sun T."/>
            <person name="Guo L."/>
            <person name="Liang H."/>
            <person name="Lu P."/>
            <person name="Wu Y."/>
            <person name="Zhang Z."/>
            <person name="Ro D.K."/>
            <person name="Shang Y."/>
            <person name="Huang S."/>
            <person name="Yan J."/>
        </authorList>
    </citation>
    <scope>NUCLEOTIDE SEQUENCE [LARGE SCALE GENOMIC DNA]</scope>
    <source>
        <strain evidence="2">Ta-2019</strain>
    </source>
</reference>
<dbReference type="Proteomes" id="UP000824469">
    <property type="component" value="Unassembled WGS sequence"/>
</dbReference>
<evidence type="ECO:0000313" key="2">
    <source>
        <dbReference type="EMBL" id="KAH9309461.1"/>
    </source>
</evidence>
<gene>
    <name evidence="2" type="ORF">KI387_037372</name>
</gene>
<comment type="caution">
    <text evidence="2">The sequence shown here is derived from an EMBL/GenBank/DDBJ whole genome shotgun (WGS) entry which is preliminary data.</text>
</comment>
<feature type="region of interest" description="Disordered" evidence="1">
    <location>
        <begin position="1"/>
        <end position="22"/>
    </location>
</feature>
<dbReference type="EMBL" id="JAHRHJ020000007">
    <property type="protein sequence ID" value="KAH9309461.1"/>
    <property type="molecule type" value="Genomic_DNA"/>
</dbReference>
<sequence>MAGQQRQHRLQESSGKARDSHRHISAAIDVWTTQISLVNDTENKVDDLEWCTAVRR</sequence>
<feature type="compositionally biased region" description="Basic and acidic residues" evidence="1">
    <location>
        <begin position="9"/>
        <end position="18"/>
    </location>
</feature>
<keyword evidence="3" id="KW-1185">Reference proteome</keyword>
<proteinExistence type="predicted"/>
<organism evidence="2 3">
    <name type="scientific">Taxus chinensis</name>
    <name type="common">Chinese yew</name>
    <name type="synonym">Taxus wallichiana var. chinensis</name>
    <dbReference type="NCBI Taxonomy" id="29808"/>
    <lineage>
        <taxon>Eukaryota</taxon>
        <taxon>Viridiplantae</taxon>
        <taxon>Streptophyta</taxon>
        <taxon>Embryophyta</taxon>
        <taxon>Tracheophyta</taxon>
        <taxon>Spermatophyta</taxon>
        <taxon>Pinopsida</taxon>
        <taxon>Pinidae</taxon>
        <taxon>Conifers II</taxon>
        <taxon>Cupressales</taxon>
        <taxon>Taxaceae</taxon>
        <taxon>Taxus</taxon>
    </lineage>
</organism>
<evidence type="ECO:0000313" key="3">
    <source>
        <dbReference type="Proteomes" id="UP000824469"/>
    </source>
</evidence>
<accession>A0AA38FS40</accession>
<name>A0AA38FS40_TAXCH</name>
<evidence type="ECO:0000256" key="1">
    <source>
        <dbReference type="SAM" id="MobiDB-lite"/>
    </source>
</evidence>
<feature type="non-terminal residue" evidence="2">
    <location>
        <position position="56"/>
    </location>
</feature>
<protein>
    <submittedName>
        <fullName evidence="2">Uncharacterized protein</fullName>
    </submittedName>
</protein>